<comment type="similarity">
    <text evidence="1">Belongs to the 'GDXG' lipolytic enzyme family.</text>
</comment>
<dbReference type="Pfam" id="PF07859">
    <property type="entry name" value="Abhydrolase_3"/>
    <property type="match status" value="1"/>
</dbReference>
<dbReference type="InterPro" id="IPR029058">
    <property type="entry name" value="AB_hydrolase_fold"/>
</dbReference>
<dbReference type="GO" id="GO:0016787">
    <property type="term" value="F:hydrolase activity"/>
    <property type="evidence" value="ECO:0007669"/>
    <property type="project" value="UniProtKB-KW"/>
</dbReference>
<gene>
    <name evidence="4" type="ORF">K9W45_06870</name>
</gene>
<name>A0A9Y1BHZ6_9ARCH</name>
<dbReference type="EMBL" id="CP084166">
    <property type="protein sequence ID" value="UJG39586.1"/>
    <property type="molecule type" value="Genomic_DNA"/>
</dbReference>
<dbReference type="PANTHER" id="PTHR48081">
    <property type="entry name" value="AB HYDROLASE SUPERFAMILY PROTEIN C4A8.06C"/>
    <property type="match status" value="1"/>
</dbReference>
<sequence length="300" mass="33668">MVSRKAKILLNLLRSLPVKSTGDRSVERKRHILERTLSILKVPKAITVEKTEINNLNAEWLYPTKIGYMKSEYTILYLHGGAYVIGSPKTHRAFAGRFSLITETQVLLLDYRLAPEFPFPAALEDATKAYLNLIGDLELNPKKVIIMGDSAGGGLTLSTMLNLKSLRKPLPRAGICISPWTDLTLSGESVLTKEDEDPQLSKKNLEFAAEMYLQGQNPRNPLVSPLFGDLRGLPSIFIQVGTSEILLDDSIRFAKKALEQGVNVELDIWEEMTHCFTLFGKMLPESRLALQRIRDFLNNL</sequence>
<dbReference type="InterPro" id="IPR002168">
    <property type="entry name" value="Lipase_GDXG_HIS_AS"/>
</dbReference>
<evidence type="ECO:0000256" key="1">
    <source>
        <dbReference type="ARBA" id="ARBA00010515"/>
    </source>
</evidence>
<accession>A0A9Y1BHZ6</accession>
<keyword evidence="2 4" id="KW-0378">Hydrolase</keyword>
<evidence type="ECO:0000256" key="2">
    <source>
        <dbReference type="ARBA" id="ARBA00022801"/>
    </source>
</evidence>
<reference evidence="4" key="1">
    <citation type="journal article" date="2022" name="Nat. Microbiol.">
        <title>Unique mobile elements and scalable gene flow at the prokaryote-eukaryote boundary revealed by circularized Asgard archaea genomes.</title>
        <authorList>
            <person name="Wu F."/>
            <person name="Speth D.R."/>
            <person name="Philosof A."/>
            <person name="Cremiere A."/>
            <person name="Narayanan A."/>
            <person name="Barco R.A."/>
            <person name="Connon S.A."/>
            <person name="Amend J.P."/>
            <person name="Antoshechkin I.A."/>
            <person name="Orphan V.J."/>
        </authorList>
    </citation>
    <scope>NUCLEOTIDE SEQUENCE</scope>
    <source>
        <strain evidence="4">PM71</strain>
    </source>
</reference>
<dbReference type="Gene3D" id="3.40.50.1820">
    <property type="entry name" value="alpha/beta hydrolase"/>
    <property type="match status" value="1"/>
</dbReference>
<dbReference type="InterPro" id="IPR050300">
    <property type="entry name" value="GDXG_lipolytic_enzyme"/>
</dbReference>
<dbReference type="Proteomes" id="UP001201020">
    <property type="component" value="Chromosome"/>
</dbReference>
<evidence type="ECO:0000259" key="3">
    <source>
        <dbReference type="Pfam" id="PF07859"/>
    </source>
</evidence>
<dbReference type="SUPFAM" id="SSF53474">
    <property type="entry name" value="alpha/beta-Hydrolases"/>
    <property type="match status" value="1"/>
</dbReference>
<dbReference type="PANTHER" id="PTHR48081:SF8">
    <property type="entry name" value="ALPHA_BETA HYDROLASE FOLD-3 DOMAIN-CONTAINING PROTEIN-RELATED"/>
    <property type="match status" value="1"/>
</dbReference>
<dbReference type="PROSITE" id="PS01173">
    <property type="entry name" value="LIPASE_GDXG_HIS"/>
    <property type="match status" value="1"/>
</dbReference>
<protein>
    <submittedName>
        <fullName evidence="4">Alpha/beta hydrolase</fullName>
    </submittedName>
</protein>
<evidence type="ECO:0000313" key="4">
    <source>
        <dbReference type="EMBL" id="UJG39586.1"/>
    </source>
</evidence>
<proteinExistence type="inferred from homology"/>
<dbReference type="InterPro" id="IPR013094">
    <property type="entry name" value="AB_hydrolase_3"/>
</dbReference>
<organism evidence="4">
    <name type="scientific">Candidatus Heimdallarchaeum aukensis</name>
    <dbReference type="NCBI Taxonomy" id="2876573"/>
    <lineage>
        <taxon>Archaea</taxon>
        <taxon>Promethearchaeati</taxon>
        <taxon>Candidatus Heimdallarchaeota</taxon>
        <taxon>Candidatus Heimdallarchaeia (ex Rinke et al. 2021) (nom. nud.)</taxon>
        <taxon>Candidatus Heimdallarchaeales</taxon>
        <taxon>Candidatus Heimdallarchaeaceae</taxon>
        <taxon>Candidatus Heimdallarchaeum</taxon>
    </lineage>
</organism>
<feature type="domain" description="Alpha/beta hydrolase fold-3" evidence="3">
    <location>
        <begin position="75"/>
        <end position="277"/>
    </location>
</feature>
<dbReference type="AlphaFoldDB" id="A0A9Y1BHZ6"/>